<proteinExistence type="predicted"/>
<dbReference type="Proteomes" id="UP000283128">
    <property type="component" value="Unassembled WGS sequence"/>
</dbReference>
<dbReference type="PANTHER" id="PTHR30055:SF151">
    <property type="entry name" value="TRANSCRIPTIONAL REGULATORY PROTEIN"/>
    <property type="match status" value="1"/>
</dbReference>
<evidence type="ECO:0000256" key="3">
    <source>
        <dbReference type="ARBA" id="ARBA00023163"/>
    </source>
</evidence>
<dbReference type="InterPro" id="IPR009057">
    <property type="entry name" value="Homeodomain-like_sf"/>
</dbReference>
<name>A0A3S2VWV9_9ACTN</name>
<keyword evidence="7" id="KW-1185">Reference proteome</keyword>
<evidence type="ECO:0000256" key="4">
    <source>
        <dbReference type="PROSITE-ProRule" id="PRU00335"/>
    </source>
</evidence>
<accession>A0A3S2VWV9</accession>
<keyword evidence="1" id="KW-0805">Transcription regulation</keyword>
<dbReference type="SUPFAM" id="SSF46689">
    <property type="entry name" value="Homeodomain-like"/>
    <property type="match status" value="1"/>
</dbReference>
<dbReference type="PANTHER" id="PTHR30055">
    <property type="entry name" value="HTH-TYPE TRANSCRIPTIONAL REGULATOR RUTR"/>
    <property type="match status" value="1"/>
</dbReference>
<gene>
    <name evidence="6" type="ORF">EOT10_18585</name>
</gene>
<protein>
    <submittedName>
        <fullName evidence="6">TetR/AcrR family transcriptional regulator</fullName>
    </submittedName>
</protein>
<dbReference type="GO" id="GO:0000976">
    <property type="term" value="F:transcription cis-regulatory region binding"/>
    <property type="evidence" value="ECO:0007669"/>
    <property type="project" value="TreeGrafter"/>
</dbReference>
<dbReference type="GO" id="GO:0003700">
    <property type="term" value="F:DNA-binding transcription factor activity"/>
    <property type="evidence" value="ECO:0007669"/>
    <property type="project" value="TreeGrafter"/>
</dbReference>
<comment type="caution">
    <text evidence="6">The sequence shown here is derived from an EMBL/GenBank/DDBJ whole genome shotgun (WGS) entry which is preliminary data.</text>
</comment>
<dbReference type="PROSITE" id="PS50977">
    <property type="entry name" value="HTH_TETR_2"/>
    <property type="match status" value="1"/>
</dbReference>
<keyword evidence="3" id="KW-0804">Transcription</keyword>
<dbReference type="InterPro" id="IPR001647">
    <property type="entry name" value="HTH_TetR"/>
</dbReference>
<feature type="domain" description="HTH tetR-type" evidence="5">
    <location>
        <begin position="14"/>
        <end position="74"/>
    </location>
</feature>
<feature type="DNA-binding region" description="H-T-H motif" evidence="4">
    <location>
        <begin position="37"/>
        <end position="56"/>
    </location>
</feature>
<evidence type="ECO:0000313" key="7">
    <source>
        <dbReference type="Proteomes" id="UP000283128"/>
    </source>
</evidence>
<dbReference type="InterPro" id="IPR050109">
    <property type="entry name" value="HTH-type_TetR-like_transc_reg"/>
</dbReference>
<dbReference type="Pfam" id="PF17928">
    <property type="entry name" value="TetR_C_22"/>
    <property type="match status" value="1"/>
</dbReference>
<sequence length="209" mass="22259">MGKLRRMPVQQRSAERFGRILDACAGLLDETGYPGLTTKEVARRAGVPIGTFYQFFAGKESLIAALAARNLDLYLERLERRFAAESPDSVAGAVDLTVDEFVAMKRSVPGFGVVDFGAGGRADVGLAGVAHVLDASVDNNTAVTERLRAAAGGLLGGEDRPDLDVAGRVALECADAVLKLAFGNDPDGDPVLITECKRVLRCYLEDRFG</sequence>
<dbReference type="Pfam" id="PF00440">
    <property type="entry name" value="TetR_N"/>
    <property type="match status" value="1"/>
</dbReference>
<evidence type="ECO:0000256" key="2">
    <source>
        <dbReference type="ARBA" id="ARBA00023125"/>
    </source>
</evidence>
<organism evidence="6 7">
    <name type="scientific">Streptomyces antnestii</name>
    <dbReference type="NCBI Taxonomy" id="2494256"/>
    <lineage>
        <taxon>Bacteria</taxon>
        <taxon>Bacillati</taxon>
        <taxon>Actinomycetota</taxon>
        <taxon>Actinomycetes</taxon>
        <taxon>Kitasatosporales</taxon>
        <taxon>Streptomycetaceae</taxon>
        <taxon>Streptomyces</taxon>
    </lineage>
</organism>
<dbReference type="InterPro" id="IPR041674">
    <property type="entry name" value="TetR_C_22"/>
</dbReference>
<evidence type="ECO:0000259" key="5">
    <source>
        <dbReference type="PROSITE" id="PS50977"/>
    </source>
</evidence>
<dbReference type="EMBL" id="RZYA01000008">
    <property type="protein sequence ID" value="RVU23258.1"/>
    <property type="molecule type" value="Genomic_DNA"/>
</dbReference>
<keyword evidence="2 4" id="KW-0238">DNA-binding</keyword>
<dbReference type="PRINTS" id="PR00455">
    <property type="entry name" value="HTHTETR"/>
</dbReference>
<dbReference type="Gene3D" id="1.10.357.10">
    <property type="entry name" value="Tetracycline Repressor, domain 2"/>
    <property type="match status" value="1"/>
</dbReference>
<evidence type="ECO:0000313" key="6">
    <source>
        <dbReference type="EMBL" id="RVU23258.1"/>
    </source>
</evidence>
<dbReference type="AlphaFoldDB" id="A0A3S2VWV9"/>
<evidence type="ECO:0000256" key="1">
    <source>
        <dbReference type="ARBA" id="ARBA00023015"/>
    </source>
</evidence>
<dbReference type="OrthoDB" id="9816320at2"/>
<reference evidence="6 7" key="1">
    <citation type="submission" date="2019-01" db="EMBL/GenBank/DDBJ databases">
        <title>Genome sequences of Streptomyces and Rhizobium isolates collected from root and soil.</title>
        <authorList>
            <person name="Chhettri S."/>
            <person name="Sevigny J.L."/>
            <person name="Sen A."/>
            <person name="Ennis N."/>
            <person name="Tisa L."/>
        </authorList>
    </citation>
    <scope>NUCLEOTIDE SEQUENCE [LARGE SCALE GENOMIC DNA]</scope>
    <source>
        <strain evidence="6 7">San01</strain>
    </source>
</reference>
<dbReference type="RefSeq" id="WP_127829541.1">
    <property type="nucleotide sequence ID" value="NZ_RZYA01000008.1"/>
</dbReference>